<name>A0A7W8DPB5_9BACT</name>
<keyword evidence="4 9" id="KW-0808">Transferase</keyword>
<accession>A0A7W8DPB5</accession>
<evidence type="ECO:0000259" key="7">
    <source>
        <dbReference type="Pfam" id="PF13720"/>
    </source>
</evidence>
<sequence length="264" mass="27955">MIHPTALIHPAAEIDPTADIGPYVIVDGPAKIGPNCRIEAHAQIVGRVEMGAKTVIGRAAIIGGDPQDLGFKPETETGVILGVGNVIREHVTIHRASKAGGFTRLGDGNFLMAGAHLAHDVVLGDKNILANACLLAGHITVGSNTFIGGGAVFHQFIRIGDYCVIQGNGSFGKDIPHFCAAHRINRLMGLNVIGLRRQGFSSEQRAAIKEMFKCLFLSGENLSQAVATARQQEWPVAAQRLLDFVAMPSKRGICAVRQGGAGEE</sequence>
<dbReference type="GO" id="GO:0008780">
    <property type="term" value="F:acyl-[acyl-carrier-protein]-UDP-N-acetylglucosamine O-acyltransferase activity"/>
    <property type="evidence" value="ECO:0007669"/>
    <property type="project" value="UniProtKB-EC"/>
</dbReference>
<comment type="caution">
    <text evidence="9">The sequence shown here is derived from an EMBL/GenBank/DDBJ whole genome shotgun (WGS) entry which is preliminary data.</text>
</comment>
<dbReference type="EC" id="2.3.1.129" evidence="9"/>
<feature type="domain" description="Mannose-1-phosphate guanyltransferase C-terminal" evidence="8">
    <location>
        <begin position="3"/>
        <end position="95"/>
    </location>
</feature>
<evidence type="ECO:0000256" key="3">
    <source>
        <dbReference type="ARBA" id="ARBA00022556"/>
    </source>
</evidence>
<keyword evidence="1" id="KW-0963">Cytoplasm</keyword>
<dbReference type="SUPFAM" id="SSF51161">
    <property type="entry name" value="Trimeric LpxA-like enzymes"/>
    <property type="match status" value="1"/>
</dbReference>
<keyword evidence="3" id="KW-0441">Lipid A biosynthesis</keyword>
<evidence type="ECO:0000256" key="4">
    <source>
        <dbReference type="ARBA" id="ARBA00022679"/>
    </source>
</evidence>
<keyword evidence="2" id="KW-0444">Lipid biosynthesis</keyword>
<dbReference type="Proteomes" id="UP000534294">
    <property type="component" value="Unassembled WGS sequence"/>
</dbReference>
<evidence type="ECO:0000256" key="1">
    <source>
        <dbReference type="ARBA" id="ARBA00022490"/>
    </source>
</evidence>
<evidence type="ECO:0000256" key="5">
    <source>
        <dbReference type="ARBA" id="ARBA00023098"/>
    </source>
</evidence>
<dbReference type="Gene3D" id="1.20.1180.10">
    <property type="entry name" value="Udp N-acetylglucosamine O-acyltransferase, C-terminal domain"/>
    <property type="match status" value="1"/>
</dbReference>
<dbReference type="NCBIfam" id="NF003657">
    <property type="entry name" value="PRK05289.1"/>
    <property type="match status" value="1"/>
</dbReference>
<evidence type="ECO:0000256" key="6">
    <source>
        <dbReference type="ARBA" id="ARBA00023315"/>
    </source>
</evidence>
<dbReference type="Gene3D" id="2.160.10.10">
    <property type="entry name" value="Hexapeptide repeat proteins"/>
    <property type="match status" value="1"/>
</dbReference>
<keyword evidence="6 9" id="KW-0012">Acyltransferase</keyword>
<dbReference type="InterPro" id="IPR010137">
    <property type="entry name" value="Lipid_A_LpxA"/>
</dbReference>
<dbReference type="AlphaFoldDB" id="A0A7W8DPB5"/>
<dbReference type="Pfam" id="PF13720">
    <property type="entry name" value="Acetyltransf_11"/>
    <property type="match status" value="1"/>
</dbReference>
<dbReference type="InterPro" id="IPR056729">
    <property type="entry name" value="GMPPB_C"/>
</dbReference>
<dbReference type="InterPro" id="IPR011004">
    <property type="entry name" value="Trimer_LpxA-like_sf"/>
</dbReference>
<dbReference type="NCBIfam" id="TIGR01852">
    <property type="entry name" value="lipid_A_lpxA"/>
    <property type="match status" value="1"/>
</dbReference>
<reference evidence="9 10" key="1">
    <citation type="submission" date="2020-08" db="EMBL/GenBank/DDBJ databases">
        <title>Genomic Encyclopedia of Type Strains, Phase IV (KMG-IV): sequencing the most valuable type-strain genomes for metagenomic binning, comparative biology and taxonomic classification.</title>
        <authorList>
            <person name="Goeker M."/>
        </authorList>
    </citation>
    <scope>NUCLEOTIDE SEQUENCE [LARGE SCALE GENOMIC DNA]</scope>
    <source>
        <strain evidence="9 10">DSM 12251</strain>
    </source>
</reference>
<dbReference type="RefSeq" id="WP_184206985.1">
    <property type="nucleotide sequence ID" value="NZ_JACHIF010000002.1"/>
</dbReference>
<protein>
    <submittedName>
        <fullName evidence="9">UDP-N-acetylglucosamine acyltransferase</fullName>
        <ecNumber evidence="9">2.3.1.129</ecNumber>
    </submittedName>
</protein>
<organism evidence="9 10">
    <name type="scientific">Prosthecobacter dejongeii</name>
    <dbReference type="NCBI Taxonomy" id="48465"/>
    <lineage>
        <taxon>Bacteria</taxon>
        <taxon>Pseudomonadati</taxon>
        <taxon>Verrucomicrobiota</taxon>
        <taxon>Verrucomicrobiia</taxon>
        <taxon>Verrucomicrobiales</taxon>
        <taxon>Verrucomicrobiaceae</taxon>
        <taxon>Prosthecobacter</taxon>
    </lineage>
</organism>
<keyword evidence="5" id="KW-0443">Lipid metabolism</keyword>
<dbReference type="PIRSF" id="PIRSF000456">
    <property type="entry name" value="UDP-GlcNAc_acltr"/>
    <property type="match status" value="1"/>
</dbReference>
<dbReference type="PANTHER" id="PTHR43480:SF1">
    <property type="entry name" value="ACYL-[ACYL-CARRIER-PROTEIN]--UDP-N-ACETYLGLUCOSAMINE O-ACYLTRANSFERASE, MITOCHONDRIAL-RELATED"/>
    <property type="match status" value="1"/>
</dbReference>
<dbReference type="GO" id="GO:0009245">
    <property type="term" value="P:lipid A biosynthetic process"/>
    <property type="evidence" value="ECO:0007669"/>
    <property type="project" value="UniProtKB-KW"/>
</dbReference>
<keyword evidence="10" id="KW-1185">Reference proteome</keyword>
<dbReference type="GO" id="GO:0016020">
    <property type="term" value="C:membrane"/>
    <property type="evidence" value="ECO:0007669"/>
    <property type="project" value="GOC"/>
</dbReference>
<dbReference type="InterPro" id="IPR029098">
    <property type="entry name" value="Acetyltransf_C"/>
</dbReference>
<dbReference type="InterPro" id="IPR037157">
    <property type="entry name" value="Acetyltransf_C_sf"/>
</dbReference>
<proteinExistence type="predicted"/>
<evidence type="ECO:0000313" key="9">
    <source>
        <dbReference type="EMBL" id="MBB5037263.1"/>
    </source>
</evidence>
<evidence type="ECO:0000256" key="2">
    <source>
        <dbReference type="ARBA" id="ARBA00022516"/>
    </source>
</evidence>
<dbReference type="EMBL" id="JACHIF010000002">
    <property type="protein sequence ID" value="MBB5037263.1"/>
    <property type="molecule type" value="Genomic_DNA"/>
</dbReference>
<dbReference type="PANTHER" id="PTHR43480">
    <property type="entry name" value="ACYL-[ACYL-CARRIER-PROTEIN]--UDP-N-ACETYLGLUCOSAMINE O-ACYLTRANSFERASE"/>
    <property type="match status" value="1"/>
</dbReference>
<evidence type="ECO:0000259" key="8">
    <source>
        <dbReference type="Pfam" id="PF25087"/>
    </source>
</evidence>
<dbReference type="Pfam" id="PF25087">
    <property type="entry name" value="GMPPB_C"/>
    <property type="match status" value="1"/>
</dbReference>
<feature type="domain" description="UDP N-acetylglucosamine O-acyltransferase C-terminal" evidence="7">
    <location>
        <begin position="174"/>
        <end position="254"/>
    </location>
</feature>
<evidence type="ECO:0000313" key="10">
    <source>
        <dbReference type="Proteomes" id="UP000534294"/>
    </source>
</evidence>
<gene>
    <name evidence="9" type="ORF">HNQ64_001505</name>
</gene>